<keyword evidence="1" id="KW-0433">Leucine-rich repeat</keyword>
<feature type="domain" description="Ig-like" evidence="4">
    <location>
        <begin position="446"/>
        <end position="571"/>
    </location>
</feature>
<dbReference type="PROSITE" id="PS50835">
    <property type="entry name" value="IG_LIKE"/>
    <property type="match status" value="1"/>
</dbReference>
<reference evidence="5" key="1">
    <citation type="submission" date="2018-11" db="EMBL/GenBank/DDBJ databases">
        <authorList>
            <consortium name="Pathogen Informatics"/>
        </authorList>
    </citation>
    <scope>NUCLEOTIDE SEQUENCE</scope>
</reference>
<dbReference type="InterPro" id="IPR001611">
    <property type="entry name" value="Leu-rich_rpt"/>
</dbReference>
<keyword evidence="2" id="KW-0732">Signal</keyword>
<dbReference type="EMBL" id="CAAALY010249714">
    <property type="protein sequence ID" value="VEL35386.1"/>
    <property type="molecule type" value="Genomic_DNA"/>
</dbReference>
<evidence type="ECO:0000256" key="3">
    <source>
        <dbReference type="ARBA" id="ARBA00022737"/>
    </source>
</evidence>
<evidence type="ECO:0000313" key="5">
    <source>
        <dbReference type="EMBL" id="VEL35386.1"/>
    </source>
</evidence>
<dbReference type="Proteomes" id="UP000784294">
    <property type="component" value="Unassembled WGS sequence"/>
</dbReference>
<sequence length="675" mass="75938">MTQFSSNILAGNSGNNLVELRLANSPRLASIDARFLKLTKRSGHWNLPALISDTVQQSSFIIPRPISHWQKNITGEQENRMQMPREVVRLGLQRLELIGLNLNSRELINLFRDHDPTDNQTDVLLGLRQLIEDYRFLSSLHTRELILRRIKSPDAGISTSLQSTAIAKHFQLWRYTRLAESIVHLDLSESEWTGELLAVSRFNSKSPSSSTYKVSPSISDNSIISANSHVRRIELTEMPHLERLNIAGNRVLEINLDLVNRMASNWLPKLRWLDLRANQLTSLAWLWDASTEARRHLTGGSLDELGFQIQSGYIGSGRRRFGDAAEVRVQQDRPLQLHLSGNPIHCNCELANLAAAAAEAKIGLTWLRQVPCTTLTVRSRGLMGNQAMQMAAHEGTTLADWQNWRQAYVGVSTPANKSIPMVNSLKLENQEKKLVEELACLAPSPPRLTIETPTNIRTIWLRQMLSRNGFYSYELDIFSRVNASISCISSGDPPPTLVWRRAKPEDDKMETELALVTTRLRGPMAPAMSAQLNLETDVKWEQQTQQILQQTWVCTATNLAGEGQAELKIIKRSKSTSEVPTQAEENLENFEPPKYQSSSFIESGAYEQGMESWPKNKVVIKTQGTESKKQITIWPRVEQVASSRIAAADGTSINRQMTASWKLVVISFSIIHGTK</sequence>
<keyword evidence="3" id="KW-0677">Repeat</keyword>
<protein>
    <recommendedName>
        <fullName evidence="4">Ig-like domain-containing protein</fullName>
    </recommendedName>
</protein>
<dbReference type="PANTHER" id="PTHR24366:SF96">
    <property type="entry name" value="LEUCINE RICH REPEAT CONTAINING 53"/>
    <property type="match status" value="1"/>
</dbReference>
<evidence type="ECO:0000313" key="6">
    <source>
        <dbReference type="Proteomes" id="UP000784294"/>
    </source>
</evidence>
<accession>A0A448XFN7</accession>
<evidence type="ECO:0000256" key="2">
    <source>
        <dbReference type="ARBA" id="ARBA00022729"/>
    </source>
</evidence>
<dbReference type="PROSITE" id="PS51450">
    <property type="entry name" value="LRR"/>
    <property type="match status" value="1"/>
</dbReference>
<keyword evidence="6" id="KW-1185">Reference proteome</keyword>
<gene>
    <name evidence="5" type="ORF">PXEA_LOCUS28826</name>
</gene>
<proteinExistence type="predicted"/>
<dbReference type="Gene3D" id="3.80.10.10">
    <property type="entry name" value="Ribonuclease Inhibitor"/>
    <property type="match status" value="1"/>
</dbReference>
<organism evidence="5 6">
    <name type="scientific">Protopolystoma xenopodis</name>
    <dbReference type="NCBI Taxonomy" id="117903"/>
    <lineage>
        <taxon>Eukaryota</taxon>
        <taxon>Metazoa</taxon>
        <taxon>Spiralia</taxon>
        <taxon>Lophotrochozoa</taxon>
        <taxon>Platyhelminthes</taxon>
        <taxon>Monogenea</taxon>
        <taxon>Polyopisthocotylea</taxon>
        <taxon>Polystomatidea</taxon>
        <taxon>Polystomatidae</taxon>
        <taxon>Protopolystoma</taxon>
    </lineage>
</organism>
<name>A0A448XFN7_9PLAT</name>
<dbReference type="InterPro" id="IPR032675">
    <property type="entry name" value="LRR_dom_sf"/>
</dbReference>
<comment type="caution">
    <text evidence="5">The sequence shown here is derived from an EMBL/GenBank/DDBJ whole genome shotgun (WGS) entry which is preliminary data.</text>
</comment>
<dbReference type="SUPFAM" id="SSF52058">
    <property type="entry name" value="L domain-like"/>
    <property type="match status" value="1"/>
</dbReference>
<evidence type="ECO:0000259" key="4">
    <source>
        <dbReference type="PROSITE" id="PS50835"/>
    </source>
</evidence>
<dbReference type="AlphaFoldDB" id="A0A448XFN7"/>
<dbReference type="InterPro" id="IPR007110">
    <property type="entry name" value="Ig-like_dom"/>
</dbReference>
<evidence type="ECO:0000256" key="1">
    <source>
        <dbReference type="ARBA" id="ARBA00022614"/>
    </source>
</evidence>
<dbReference type="PANTHER" id="PTHR24366">
    <property type="entry name" value="IG(IMMUNOGLOBULIN) AND LRR(LEUCINE RICH REPEAT) DOMAINS"/>
    <property type="match status" value="1"/>
</dbReference>